<dbReference type="InterPro" id="IPR015815">
    <property type="entry name" value="HIBADH-related"/>
</dbReference>
<dbReference type="PANTHER" id="PTHR43060">
    <property type="entry name" value="3-HYDROXYISOBUTYRATE DEHYDROGENASE-LIKE 1, MITOCHONDRIAL-RELATED"/>
    <property type="match status" value="1"/>
</dbReference>
<accession>A0A553K4S1</accession>
<comment type="caution">
    <text evidence="7">The sequence shown here is derived from an EMBL/GenBank/DDBJ whole genome shotgun (WGS) entry which is preliminary data.</text>
</comment>
<dbReference type="Gene3D" id="3.40.50.720">
    <property type="entry name" value="NAD(P)-binding Rossmann-like Domain"/>
    <property type="match status" value="1"/>
</dbReference>
<dbReference type="Gene3D" id="1.10.1040.10">
    <property type="entry name" value="N-(1-d-carboxylethyl)-l-norvaline Dehydrogenase, domain 2"/>
    <property type="match status" value="1"/>
</dbReference>
<proteinExistence type="inferred from homology"/>
<evidence type="ECO:0000256" key="3">
    <source>
        <dbReference type="ARBA" id="ARBA00023027"/>
    </source>
</evidence>
<dbReference type="GO" id="GO:0016491">
    <property type="term" value="F:oxidoreductase activity"/>
    <property type="evidence" value="ECO:0007669"/>
    <property type="project" value="UniProtKB-KW"/>
</dbReference>
<dbReference type="InterPro" id="IPR013328">
    <property type="entry name" value="6PGD_dom2"/>
</dbReference>
<protein>
    <submittedName>
        <fullName evidence="7">NAD(P)-dependent oxidoreductase</fullName>
    </submittedName>
</protein>
<dbReference type="AlphaFoldDB" id="A0A553K4S1"/>
<gene>
    <name evidence="7" type="ORF">FOJ82_02080</name>
</gene>
<dbReference type="InterPro" id="IPR008927">
    <property type="entry name" value="6-PGluconate_DH-like_C_sf"/>
</dbReference>
<dbReference type="RefSeq" id="WP_143936784.1">
    <property type="nucleotide sequence ID" value="NZ_VKKG01000001.1"/>
</dbReference>
<evidence type="ECO:0000256" key="1">
    <source>
        <dbReference type="ARBA" id="ARBA00009080"/>
    </source>
</evidence>
<dbReference type="OrthoDB" id="3185659at2"/>
<dbReference type="GO" id="GO:0050661">
    <property type="term" value="F:NADP binding"/>
    <property type="evidence" value="ECO:0007669"/>
    <property type="project" value="InterPro"/>
</dbReference>
<dbReference type="InterPro" id="IPR029154">
    <property type="entry name" value="HIBADH-like_NADP-bd"/>
</dbReference>
<evidence type="ECO:0000256" key="2">
    <source>
        <dbReference type="ARBA" id="ARBA00023002"/>
    </source>
</evidence>
<dbReference type="InterPro" id="IPR036291">
    <property type="entry name" value="NAD(P)-bd_dom_sf"/>
</dbReference>
<dbReference type="Proteomes" id="UP000317638">
    <property type="component" value="Unassembled WGS sequence"/>
</dbReference>
<evidence type="ECO:0000313" key="7">
    <source>
        <dbReference type="EMBL" id="TRY19697.1"/>
    </source>
</evidence>
<feature type="domain" description="6-phosphogluconate dehydrogenase NADP-binding" evidence="5">
    <location>
        <begin position="5"/>
        <end position="162"/>
    </location>
</feature>
<dbReference type="Pfam" id="PF14833">
    <property type="entry name" value="NAD_binding_11"/>
    <property type="match status" value="1"/>
</dbReference>
<reference evidence="7 8" key="1">
    <citation type="submission" date="2019-07" db="EMBL/GenBank/DDBJ databases">
        <authorList>
            <person name="Zhou L.-Y."/>
        </authorList>
    </citation>
    <scope>NUCLEOTIDE SEQUENCE [LARGE SCALE GENOMIC DNA]</scope>
    <source>
        <strain evidence="7 8">YIM 101269</strain>
    </source>
</reference>
<dbReference type="InterPro" id="IPR006115">
    <property type="entry name" value="6PGDH_NADP-bd"/>
</dbReference>
<feature type="active site" evidence="4">
    <location>
        <position position="171"/>
    </location>
</feature>
<dbReference type="GO" id="GO:0051287">
    <property type="term" value="F:NAD binding"/>
    <property type="evidence" value="ECO:0007669"/>
    <property type="project" value="InterPro"/>
</dbReference>
<keyword evidence="8" id="KW-1185">Reference proteome</keyword>
<evidence type="ECO:0000313" key="8">
    <source>
        <dbReference type="Proteomes" id="UP000317638"/>
    </source>
</evidence>
<feature type="domain" description="3-hydroxyisobutyrate dehydrogenase-like NAD-binding" evidence="6">
    <location>
        <begin position="165"/>
        <end position="288"/>
    </location>
</feature>
<evidence type="ECO:0000259" key="5">
    <source>
        <dbReference type="Pfam" id="PF03446"/>
    </source>
</evidence>
<organism evidence="7 8">
    <name type="scientific">Tessaracoccus rhinocerotis</name>
    <dbReference type="NCBI Taxonomy" id="1689449"/>
    <lineage>
        <taxon>Bacteria</taxon>
        <taxon>Bacillati</taxon>
        <taxon>Actinomycetota</taxon>
        <taxon>Actinomycetes</taxon>
        <taxon>Propionibacteriales</taxon>
        <taxon>Propionibacteriaceae</taxon>
        <taxon>Tessaracoccus</taxon>
    </lineage>
</organism>
<dbReference type="SUPFAM" id="SSF48179">
    <property type="entry name" value="6-phosphogluconate dehydrogenase C-terminal domain-like"/>
    <property type="match status" value="1"/>
</dbReference>
<name>A0A553K4S1_9ACTN</name>
<dbReference type="EMBL" id="VKKG01000001">
    <property type="protein sequence ID" value="TRY19697.1"/>
    <property type="molecule type" value="Genomic_DNA"/>
</dbReference>
<dbReference type="PIRSF" id="PIRSF000103">
    <property type="entry name" value="HIBADH"/>
    <property type="match status" value="1"/>
</dbReference>
<evidence type="ECO:0000259" key="6">
    <source>
        <dbReference type="Pfam" id="PF14833"/>
    </source>
</evidence>
<keyword evidence="2" id="KW-0560">Oxidoreductase</keyword>
<keyword evidence="3" id="KW-0520">NAD</keyword>
<dbReference type="SUPFAM" id="SSF51735">
    <property type="entry name" value="NAD(P)-binding Rossmann-fold domains"/>
    <property type="match status" value="1"/>
</dbReference>
<evidence type="ECO:0000256" key="4">
    <source>
        <dbReference type="PIRSR" id="PIRSR000103-1"/>
    </source>
</evidence>
<sequence length="297" mass="29902">MSTPVAVLGLGAMGLPIAARLAETREVRGFDVAPQRRDLAAAEGVVPADSVRAAVTGASHVVVAVRDGAQLEQVLFSDEGAAVALAPGACVVVTSTVGAAAVTDVARRLAESGIATVDAPVSGGALRARAGDLLITVGGSPEVLAGARDVLEAMATSLVEVGDVGDGQNMKTVNQLLCGIHTAAAAEALALANAMGLDLEQCVAVLGQGAAASFMLQDRGPRMVQQLRGAEPELRSRTDVIAKDMGIVGELTRRHRLPTGVAAAAENLYRMATTAGLEAADDSAVAAFLAGRKPGGE</sequence>
<comment type="similarity">
    <text evidence="1">Belongs to the HIBADH-related family.</text>
</comment>
<dbReference type="Pfam" id="PF03446">
    <property type="entry name" value="NAD_binding_2"/>
    <property type="match status" value="1"/>
</dbReference>